<dbReference type="InterPro" id="IPR005612">
    <property type="entry name" value="CCAAT-binding_factor"/>
</dbReference>
<evidence type="ECO:0000256" key="3">
    <source>
        <dbReference type="ARBA" id="ARBA00023054"/>
    </source>
</evidence>
<dbReference type="GO" id="GO:0019216">
    <property type="term" value="P:regulation of lipid metabolic process"/>
    <property type="evidence" value="ECO:0007669"/>
    <property type="project" value="Ensembl"/>
</dbReference>
<evidence type="ECO:0000256" key="6">
    <source>
        <dbReference type="SAM" id="MobiDB-lite"/>
    </source>
</evidence>
<comment type="subcellular location">
    <subcellularLocation>
        <location evidence="1 5">Nucleus</location>
        <location evidence="1 5">Nucleolus</location>
    </subcellularLocation>
</comment>
<protein>
    <recommendedName>
        <fullName evidence="5">Nucleolar complex protein 3 homolog</fullName>
        <shortName evidence="5">NOC3 protein homolog</shortName>
    </recommendedName>
</protein>
<feature type="compositionally biased region" description="Basic and acidic residues" evidence="6">
    <location>
        <begin position="124"/>
        <end position="134"/>
    </location>
</feature>
<dbReference type="Ensembl" id="ENSNBRT00000032627.1">
    <property type="protein sequence ID" value="ENSNBRP00000031821.1"/>
    <property type="gene ID" value="ENSNBRG00000024182.1"/>
</dbReference>
<feature type="domain" description="Nucleolar complex-associated protein 3 N-terminal" evidence="8">
    <location>
        <begin position="214"/>
        <end position="308"/>
    </location>
</feature>
<dbReference type="AlphaFoldDB" id="A0A3Q4I9H9"/>
<organism evidence="9 10">
    <name type="scientific">Neolamprologus brichardi</name>
    <name type="common">Fairy cichlid</name>
    <name type="synonym">Lamprologus brichardi</name>
    <dbReference type="NCBI Taxonomy" id="32507"/>
    <lineage>
        <taxon>Eukaryota</taxon>
        <taxon>Metazoa</taxon>
        <taxon>Chordata</taxon>
        <taxon>Craniata</taxon>
        <taxon>Vertebrata</taxon>
        <taxon>Euteleostomi</taxon>
        <taxon>Actinopterygii</taxon>
        <taxon>Neopterygii</taxon>
        <taxon>Teleostei</taxon>
        <taxon>Neoteleostei</taxon>
        <taxon>Acanthomorphata</taxon>
        <taxon>Ovalentaria</taxon>
        <taxon>Cichlomorphae</taxon>
        <taxon>Cichliformes</taxon>
        <taxon>Cichlidae</taxon>
        <taxon>African cichlids</taxon>
        <taxon>Pseudocrenilabrinae</taxon>
        <taxon>Lamprologini</taxon>
        <taxon>Neolamprologus</taxon>
    </lineage>
</organism>
<dbReference type="PIRSF" id="PIRSF028977">
    <property type="entry name" value="Nucleolar_complex_p3"/>
    <property type="match status" value="1"/>
</dbReference>
<evidence type="ECO:0000313" key="9">
    <source>
        <dbReference type="Ensembl" id="ENSNBRP00000031821.1"/>
    </source>
</evidence>
<comment type="similarity">
    <text evidence="2 5">Belongs to the CBF/MAK21 family.</text>
</comment>
<evidence type="ECO:0000256" key="1">
    <source>
        <dbReference type="ARBA" id="ARBA00004604"/>
    </source>
</evidence>
<reference evidence="9" key="1">
    <citation type="submission" date="2025-08" db="UniProtKB">
        <authorList>
            <consortium name="Ensembl"/>
        </authorList>
    </citation>
    <scope>IDENTIFICATION</scope>
</reference>
<dbReference type="SUPFAM" id="SSF48371">
    <property type="entry name" value="ARM repeat"/>
    <property type="match status" value="1"/>
</dbReference>
<dbReference type="GO" id="GO:0006270">
    <property type="term" value="P:DNA replication initiation"/>
    <property type="evidence" value="ECO:0007669"/>
    <property type="project" value="TreeGrafter"/>
</dbReference>
<proteinExistence type="inferred from homology"/>
<evidence type="ECO:0000259" key="8">
    <source>
        <dbReference type="Pfam" id="PF07540"/>
    </source>
</evidence>
<dbReference type="Pfam" id="PF07540">
    <property type="entry name" value="NOC3p"/>
    <property type="match status" value="1"/>
</dbReference>
<feature type="domain" description="CCAAT-binding factor" evidence="7">
    <location>
        <begin position="452"/>
        <end position="604"/>
    </location>
</feature>
<feature type="compositionally biased region" description="Acidic residues" evidence="6">
    <location>
        <begin position="171"/>
        <end position="190"/>
    </location>
</feature>
<accession>A0A3Q4I9H9</accession>
<keyword evidence="4" id="KW-0539">Nucleus</keyword>
<keyword evidence="3" id="KW-0175">Coiled coil</keyword>
<feature type="region of interest" description="Disordered" evidence="6">
    <location>
        <begin position="166"/>
        <end position="204"/>
    </location>
</feature>
<dbReference type="InterPro" id="IPR016903">
    <property type="entry name" value="Nucleolar_cplx-assoc_3"/>
</dbReference>
<dbReference type="STRING" id="32507.ENSNBRP00000031821"/>
<dbReference type="Bgee" id="ENSNBRG00000024182">
    <property type="expression patterns" value="Expressed in blood and 7 other cell types or tissues"/>
</dbReference>
<dbReference type="InterPro" id="IPR016024">
    <property type="entry name" value="ARM-type_fold"/>
</dbReference>
<dbReference type="GO" id="GO:0005730">
    <property type="term" value="C:nucleolus"/>
    <property type="evidence" value="ECO:0007669"/>
    <property type="project" value="UniProtKB-SubCell"/>
</dbReference>
<dbReference type="Proteomes" id="UP000261580">
    <property type="component" value="Unassembled WGS sequence"/>
</dbReference>
<dbReference type="OMA" id="FGNMANF"/>
<feature type="compositionally biased region" description="Basic residues" evidence="6">
    <location>
        <begin position="39"/>
        <end position="50"/>
    </location>
</feature>
<dbReference type="GO" id="GO:0003682">
    <property type="term" value="F:chromatin binding"/>
    <property type="evidence" value="ECO:0007669"/>
    <property type="project" value="TreeGrafter"/>
</dbReference>
<feature type="region of interest" description="Disordered" evidence="6">
    <location>
        <begin position="23"/>
        <end position="76"/>
    </location>
</feature>
<dbReference type="PANTHER" id="PTHR14428">
    <property type="entry name" value="NUCLEOLAR COMPLEX PROTEIN 3"/>
    <property type="match status" value="1"/>
</dbReference>
<dbReference type="GeneTree" id="ENSGT00390000008540"/>
<evidence type="ECO:0000313" key="10">
    <source>
        <dbReference type="Proteomes" id="UP000261580"/>
    </source>
</evidence>
<dbReference type="PANTHER" id="PTHR14428:SF5">
    <property type="entry name" value="NUCLEOLAR COMPLEX PROTEIN 3 HOMOLOG"/>
    <property type="match status" value="1"/>
</dbReference>
<dbReference type="Pfam" id="PF03914">
    <property type="entry name" value="CBF"/>
    <property type="match status" value="1"/>
</dbReference>
<feature type="region of interest" description="Disordered" evidence="6">
    <location>
        <begin position="114"/>
        <end position="134"/>
    </location>
</feature>
<dbReference type="InterPro" id="IPR011501">
    <property type="entry name" value="Noc3_N"/>
</dbReference>
<keyword evidence="10" id="KW-1185">Reference proteome</keyword>
<reference evidence="9" key="2">
    <citation type="submission" date="2025-09" db="UniProtKB">
        <authorList>
            <consortium name="Ensembl"/>
        </authorList>
    </citation>
    <scope>IDENTIFICATION</scope>
</reference>
<name>A0A3Q4I9H9_NEOBR</name>
<sequence length="697" mass="78932">RRPRSKKRRPTFRRLLKTSGVKLENKLKNRQLKQQNVAKKQRKEQKRLRQAVKGAVGETPRPLETYRKRPEEEEEEEEFLESLPTDMMEQEDLQQMTAMARQASFITRDLSSCGPVHGGKKRKSDVARSYEKVPRKMARTEEKEVIHLLPIKDKTGVIPQSVERVVAKQPEEEEQGEEQEEEPDDVDAEAEPPSCQEMTPAQRERLRNQKLNERKLTIAGLASAIVSDPIGSIKRVKELRGMLMEADPSVAVTVRKLVMVSLMEVFKDIAPTYRIRPLTSAEKTAKVKKETQVLREFEEGLVSQYKFYLEDLEQTVKDWKQKKKKRSQAVALQAYGGLAEVAVRCLCELLVALPHFNFHNNVVVVLAPLMNDSTKKVSGMCCDAFRKLFQQDRAGGASLATVRVISGLVKMLNMMSFPVSFAHLINLEFFDDLLNVLQDLIQAGDLSNKETLHCIQTVFTILSGQGDVLNIDPLNFYSQLYKLLPRLHAGAPNDDAIIVLRCLDAMLTRRRKQVTLQRAMAFVKRLSTISLHVMPNASVGILAANRATMHSFPKCDFLLDNEIQGSGFYLPKLDEPEHCNAQNTALWELHTLQRHYHPVVRRFAVHLSQGAPSEGSAALSAELSRRSSVELFDDYSIKDMTFNPPVASRSLKKKGHFVVGATLLDAELQRRIERALTAAEDTQLDFTAAHTHKSTQH</sequence>
<evidence type="ECO:0000256" key="5">
    <source>
        <dbReference type="PIRNR" id="PIRNR028977"/>
    </source>
</evidence>
<evidence type="ECO:0000256" key="2">
    <source>
        <dbReference type="ARBA" id="ARBA00007797"/>
    </source>
</evidence>
<evidence type="ECO:0000256" key="4">
    <source>
        <dbReference type="ARBA" id="ARBA00023242"/>
    </source>
</evidence>
<evidence type="ECO:0000259" key="7">
    <source>
        <dbReference type="Pfam" id="PF03914"/>
    </source>
</evidence>
<dbReference type="GO" id="GO:0007517">
    <property type="term" value="P:muscle organ development"/>
    <property type="evidence" value="ECO:0007669"/>
    <property type="project" value="Ensembl"/>
</dbReference>